<feature type="region of interest" description="Disordered" evidence="1">
    <location>
        <begin position="357"/>
        <end position="404"/>
    </location>
</feature>
<keyword evidence="3" id="KW-1185">Reference proteome</keyword>
<evidence type="ECO:0000256" key="1">
    <source>
        <dbReference type="SAM" id="MobiDB-lite"/>
    </source>
</evidence>
<feature type="compositionally biased region" description="Low complexity" evidence="1">
    <location>
        <begin position="528"/>
        <end position="537"/>
    </location>
</feature>
<dbReference type="EMBL" id="KQ964245">
    <property type="protein sequence ID" value="KXJ97409.1"/>
    <property type="molecule type" value="Genomic_DNA"/>
</dbReference>
<feature type="compositionally biased region" description="Polar residues" evidence="1">
    <location>
        <begin position="493"/>
        <end position="507"/>
    </location>
</feature>
<feature type="region of interest" description="Disordered" evidence="1">
    <location>
        <begin position="140"/>
        <end position="210"/>
    </location>
</feature>
<dbReference type="OrthoDB" id="1703270at2759"/>
<protein>
    <submittedName>
        <fullName evidence="2">Uncharacterized protein</fullName>
    </submittedName>
</protein>
<feature type="compositionally biased region" description="Polar residues" evidence="1">
    <location>
        <begin position="538"/>
        <end position="563"/>
    </location>
</feature>
<feature type="compositionally biased region" description="Low complexity" evidence="1">
    <location>
        <begin position="181"/>
        <end position="210"/>
    </location>
</feature>
<dbReference type="InParanoid" id="A0A136JJT1"/>
<feature type="region of interest" description="Disordered" evidence="1">
    <location>
        <begin position="1"/>
        <end position="32"/>
    </location>
</feature>
<proteinExistence type="predicted"/>
<dbReference type="Proteomes" id="UP000070501">
    <property type="component" value="Unassembled WGS sequence"/>
</dbReference>
<feature type="region of interest" description="Disordered" evidence="1">
    <location>
        <begin position="698"/>
        <end position="718"/>
    </location>
</feature>
<evidence type="ECO:0000313" key="3">
    <source>
        <dbReference type="Proteomes" id="UP000070501"/>
    </source>
</evidence>
<dbReference type="AlphaFoldDB" id="A0A136JJT1"/>
<sequence length="718" mass="76220">MAERSPLPHPPRPPPVAASANRPQQATPSYSEMIARQSVIIAQHDRSTSVSTQINNITIRANAAHNSSSGSGGGGNNNNNEARSPTPTRMTFKRVDYASSLIYGNSSNSSSNSKSKNPMVDSTDNIRSSDVAAFAAGSDPIATSTSQQPQRQQRKAQEAPAAPSAMAGVTDEDFPPLACSAVGKGTAGAAGTSAASVKPRSAAPSVPASPATALVIPQPAPIAPPQTQQQPSWVKGSREKHKSPFLVAPTALNVEEPKVLKKPSHHWVETSSSAIAAPSRGCQQYLRRGQQFPGLVNLQQSRCAHGGNGLLQALDRAERGSDADIAARAVTSSTGPGAAAVSGSGRTRQNLLRAAVEAAARQGAAKHGLKSPEKEKTPGSLGMACGSHEDPAPQQAAAGSPNDEKLEITAEGCKDRKKHQDNDSGLQTKQDALPFHHSHQTCRNWLSTSMSPEHEKLVMHLWPGGLVPAADLARRPPKNYSPARAGFRDRASSSRQVATGPRTSSMVLRSRGGSVNGSKCPPGFLRRPQQQTSSPSSHGTAASTPAHSRQVSQRGSWTNSNSWVADEEKERARWTRIQDRMYHAGMSNSPFVPGNFAEYITQRVERADLELQETRERLGVKQTEWDALLEYVAHGGDVNAKDMLAGHQDAGQDDAANGPSSATTVAPIWMPGDGDIWSETHRGCGLWPTVAQLKAYGDQPARRGLARGLPPTESLRRS</sequence>
<feature type="compositionally biased region" description="Pro residues" evidence="1">
    <location>
        <begin position="7"/>
        <end position="16"/>
    </location>
</feature>
<feature type="compositionally biased region" description="Low complexity" evidence="1">
    <location>
        <begin position="105"/>
        <end position="117"/>
    </location>
</feature>
<feature type="compositionally biased region" description="Low complexity" evidence="1">
    <location>
        <begin position="158"/>
        <end position="167"/>
    </location>
</feature>
<evidence type="ECO:0000313" key="2">
    <source>
        <dbReference type="EMBL" id="KXJ97409.1"/>
    </source>
</evidence>
<feature type="region of interest" description="Disordered" evidence="1">
    <location>
        <begin position="61"/>
        <end position="91"/>
    </location>
</feature>
<organism evidence="2 3">
    <name type="scientific">Microdochium bolleyi</name>
    <dbReference type="NCBI Taxonomy" id="196109"/>
    <lineage>
        <taxon>Eukaryota</taxon>
        <taxon>Fungi</taxon>
        <taxon>Dikarya</taxon>
        <taxon>Ascomycota</taxon>
        <taxon>Pezizomycotina</taxon>
        <taxon>Sordariomycetes</taxon>
        <taxon>Xylariomycetidae</taxon>
        <taxon>Xylariales</taxon>
        <taxon>Microdochiaceae</taxon>
        <taxon>Microdochium</taxon>
    </lineage>
</organism>
<accession>A0A136JJT1</accession>
<gene>
    <name evidence="2" type="ORF">Micbo1qcDRAFT_211681</name>
</gene>
<feature type="region of interest" description="Disordered" evidence="1">
    <location>
        <begin position="103"/>
        <end position="124"/>
    </location>
</feature>
<reference evidence="3" key="1">
    <citation type="submission" date="2016-02" db="EMBL/GenBank/DDBJ databases">
        <title>Draft genome sequence of Microdochium bolleyi, a fungal endophyte of beachgrass.</title>
        <authorList>
            <consortium name="DOE Joint Genome Institute"/>
            <person name="David A.S."/>
            <person name="May G."/>
            <person name="Haridas S."/>
            <person name="Lim J."/>
            <person name="Wang M."/>
            <person name="Labutti K."/>
            <person name="Lipzen A."/>
            <person name="Barry K."/>
            <person name="Grigoriev I.V."/>
        </authorList>
    </citation>
    <scope>NUCLEOTIDE SEQUENCE [LARGE SCALE GENOMIC DNA]</scope>
    <source>
        <strain evidence="3">J235TASD1</strain>
    </source>
</reference>
<dbReference type="STRING" id="196109.A0A136JJT1"/>
<name>A0A136JJT1_9PEZI</name>
<feature type="region of interest" description="Disordered" evidence="1">
    <location>
        <begin position="471"/>
        <end position="569"/>
    </location>
</feature>